<feature type="compositionally biased region" description="Basic residues" evidence="1">
    <location>
        <begin position="96"/>
        <end position="106"/>
    </location>
</feature>
<dbReference type="Proteomes" id="UP000321947">
    <property type="component" value="Unassembled WGS sequence"/>
</dbReference>
<dbReference type="Proteomes" id="UP000321393">
    <property type="component" value="Unassembled WGS sequence"/>
</dbReference>
<feature type="region of interest" description="Disordered" evidence="1">
    <location>
        <begin position="25"/>
        <end position="59"/>
    </location>
</feature>
<dbReference type="EMBL" id="SSTE01007195">
    <property type="protein sequence ID" value="KAA0057288.1"/>
    <property type="molecule type" value="Genomic_DNA"/>
</dbReference>
<evidence type="ECO:0000313" key="5">
    <source>
        <dbReference type="Proteomes" id="UP000321947"/>
    </source>
</evidence>
<evidence type="ECO:0000256" key="1">
    <source>
        <dbReference type="SAM" id="MobiDB-lite"/>
    </source>
</evidence>
<evidence type="ECO:0000313" key="2">
    <source>
        <dbReference type="EMBL" id="KAA0057288.1"/>
    </source>
</evidence>
<dbReference type="AlphaFoldDB" id="A0A5D3CQZ7"/>
<gene>
    <name evidence="3" type="ORF">E5676_scaffold496G00660</name>
    <name evidence="2" type="ORF">E6C27_scaffold280G001290</name>
</gene>
<protein>
    <submittedName>
        <fullName evidence="3">Uncharacterized protein</fullName>
    </submittedName>
</protein>
<evidence type="ECO:0000313" key="3">
    <source>
        <dbReference type="EMBL" id="TYK13444.1"/>
    </source>
</evidence>
<evidence type="ECO:0000313" key="4">
    <source>
        <dbReference type="Proteomes" id="UP000321393"/>
    </source>
</evidence>
<dbReference type="PANTHER" id="PTHR36746">
    <property type="entry name" value="BNAC04G51760D PROTEIN"/>
    <property type="match status" value="1"/>
</dbReference>
<comment type="caution">
    <text evidence="3">The sequence shown here is derived from an EMBL/GenBank/DDBJ whole genome shotgun (WGS) entry which is preliminary data.</text>
</comment>
<name>A0A5D3CQZ7_CUCMM</name>
<feature type="compositionally biased region" description="Basic and acidic residues" evidence="1">
    <location>
        <begin position="113"/>
        <end position="124"/>
    </location>
</feature>
<feature type="region of interest" description="Disordered" evidence="1">
    <location>
        <begin position="96"/>
        <end position="124"/>
    </location>
</feature>
<proteinExistence type="predicted"/>
<dbReference type="EMBL" id="SSTD01010068">
    <property type="protein sequence ID" value="TYK13444.1"/>
    <property type="molecule type" value="Genomic_DNA"/>
</dbReference>
<dbReference type="PANTHER" id="PTHR36746:SF3">
    <property type="entry name" value="DUF4005 DOMAIN-CONTAINING PROTEIN"/>
    <property type="match status" value="1"/>
</dbReference>
<dbReference type="OrthoDB" id="1588050at2759"/>
<accession>A0A5D3CQZ7</accession>
<sequence length="156" mass="17432">MGRNPKSSTPNTPFCEKLLKAFGISHRPKINKLSPSTSHHEQQHQQQNNSSQHIYVHHEPAIMEIKTHSSKSNKYGGGDEDSVNDVFSNYINRAKRRLGNIASKKHSNNDSSGKGKENSLKAEDRRFSDYIARARDKLRATSSSVGLTKTKSSSVK</sequence>
<reference evidence="4 5" key="1">
    <citation type="submission" date="2019-08" db="EMBL/GenBank/DDBJ databases">
        <title>Draft genome sequences of two oriental melons (Cucumis melo L. var makuwa).</title>
        <authorList>
            <person name="Kwon S.-Y."/>
        </authorList>
    </citation>
    <scope>NUCLEOTIDE SEQUENCE [LARGE SCALE GENOMIC DNA]</scope>
    <source>
        <strain evidence="5">cv. Chang Bougi</strain>
        <strain evidence="4">cv. SW 3</strain>
        <tissue evidence="3">Leaf</tissue>
    </source>
</reference>
<organism evidence="3 5">
    <name type="scientific">Cucumis melo var. makuwa</name>
    <name type="common">Oriental melon</name>
    <dbReference type="NCBI Taxonomy" id="1194695"/>
    <lineage>
        <taxon>Eukaryota</taxon>
        <taxon>Viridiplantae</taxon>
        <taxon>Streptophyta</taxon>
        <taxon>Embryophyta</taxon>
        <taxon>Tracheophyta</taxon>
        <taxon>Spermatophyta</taxon>
        <taxon>Magnoliopsida</taxon>
        <taxon>eudicotyledons</taxon>
        <taxon>Gunneridae</taxon>
        <taxon>Pentapetalae</taxon>
        <taxon>rosids</taxon>
        <taxon>fabids</taxon>
        <taxon>Cucurbitales</taxon>
        <taxon>Cucurbitaceae</taxon>
        <taxon>Benincaseae</taxon>
        <taxon>Cucumis</taxon>
    </lineage>
</organism>
<feature type="compositionally biased region" description="Low complexity" evidence="1">
    <location>
        <begin position="44"/>
        <end position="53"/>
    </location>
</feature>